<evidence type="ECO:0000256" key="1">
    <source>
        <dbReference type="HAMAP-Rule" id="MF_00165"/>
    </source>
</evidence>
<dbReference type="InterPro" id="IPR027417">
    <property type="entry name" value="P-loop_NTPase"/>
</dbReference>
<organism evidence="3 4">
    <name type="scientific">Candidatus Shapirobacteria bacterium GW2011_GWE2_38_30</name>
    <dbReference type="NCBI Taxonomy" id="1618490"/>
    <lineage>
        <taxon>Bacteria</taxon>
        <taxon>Candidatus Shapironibacteriota</taxon>
    </lineage>
</organism>
<dbReference type="Pfam" id="PF02223">
    <property type="entry name" value="Thymidylate_kin"/>
    <property type="match status" value="1"/>
</dbReference>
<feature type="domain" description="Thymidylate kinase-like" evidence="2">
    <location>
        <begin position="7"/>
        <end position="147"/>
    </location>
</feature>
<dbReference type="SUPFAM" id="SSF52540">
    <property type="entry name" value="P-loop containing nucleoside triphosphate hydrolases"/>
    <property type="match status" value="1"/>
</dbReference>
<dbReference type="EC" id="2.7.4.9" evidence="1"/>
<dbReference type="AlphaFoldDB" id="A0A0G0K2K5"/>
<evidence type="ECO:0000259" key="2">
    <source>
        <dbReference type="Pfam" id="PF02223"/>
    </source>
</evidence>
<dbReference type="CDD" id="cd01672">
    <property type="entry name" value="TMPK"/>
    <property type="match status" value="1"/>
</dbReference>
<evidence type="ECO:0000313" key="3">
    <source>
        <dbReference type="EMBL" id="KKQ69675.1"/>
    </source>
</evidence>
<comment type="similarity">
    <text evidence="1">Belongs to the thymidylate kinase family.</text>
</comment>
<dbReference type="InterPro" id="IPR039430">
    <property type="entry name" value="Thymidylate_kin-like_dom"/>
</dbReference>
<dbReference type="InterPro" id="IPR018094">
    <property type="entry name" value="Thymidylate_kinase"/>
</dbReference>
<comment type="function">
    <text evidence="1">Phosphorylation of dTMP to form dTDP in both de novo and salvage pathways of dTTP synthesis.</text>
</comment>
<reference evidence="3 4" key="1">
    <citation type="journal article" date="2015" name="Nature">
        <title>rRNA introns, odd ribosomes, and small enigmatic genomes across a large radiation of phyla.</title>
        <authorList>
            <person name="Brown C.T."/>
            <person name="Hug L.A."/>
            <person name="Thomas B.C."/>
            <person name="Sharon I."/>
            <person name="Castelle C.J."/>
            <person name="Singh A."/>
            <person name="Wilkins M.J."/>
            <person name="Williams K.H."/>
            <person name="Banfield J.F."/>
        </authorList>
    </citation>
    <scope>NUCLEOTIDE SEQUENCE [LARGE SCALE GENOMIC DNA]</scope>
</reference>
<keyword evidence="1" id="KW-0808">Transferase</keyword>
<name>A0A0G0K2K5_9BACT</name>
<protein>
    <recommendedName>
        <fullName evidence="1">Thymidylate kinase</fullName>
        <ecNumber evidence="1">2.7.4.9</ecNumber>
    </recommendedName>
    <alternativeName>
        <fullName evidence="1">dTMP kinase</fullName>
    </alternativeName>
</protein>
<comment type="catalytic activity">
    <reaction evidence="1">
        <text>dTMP + ATP = dTDP + ADP</text>
        <dbReference type="Rhea" id="RHEA:13517"/>
        <dbReference type="ChEBI" id="CHEBI:30616"/>
        <dbReference type="ChEBI" id="CHEBI:58369"/>
        <dbReference type="ChEBI" id="CHEBI:63528"/>
        <dbReference type="ChEBI" id="CHEBI:456216"/>
        <dbReference type="EC" id="2.7.4.9"/>
    </reaction>
</comment>
<dbReference type="STRING" id="1618490.US90_C0013G0016"/>
<dbReference type="GO" id="GO:0005524">
    <property type="term" value="F:ATP binding"/>
    <property type="evidence" value="ECO:0007669"/>
    <property type="project" value="UniProtKB-UniRule"/>
</dbReference>
<sequence length="237" mass="26801">MSIFIGIEGGEMVGKTSIVAPIYGVLKSAGYEVIKSREPGGTPEAEVIRRDIFKALRENVGAEELAIMFFKARKLHLDQVLIPHLGKNKEKNTIALIDRYASTTRVLQGAEGGVPQIRLRQMEDEYAHNFFPDLTILMYFPENIFEKTFLERKKFAEAAEPGSRSNTLWDEGDVELQLMRQRHYLNLPVFYRETGVNLNFETLDASRPIEVVTKDALGIISRIIKEKSVTGKIGNEI</sequence>
<evidence type="ECO:0000313" key="4">
    <source>
        <dbReference type="Proteomes" id="UP000034406"/>
    </source>
</evidence>
<dbReference type="EMBL" id="LBUT01000013">
    <property type="protein sequence ID" value="KKQ69675.1"/>
    <property type="molecule type" value="Genomic_DNA"/>
</dbReference>
<gene>
    <name evidence="1" type="primary">tmk</name>
    <name evidence="3" type="ORF">US90_C0013G0016</name>
</gene>
<proteinExistence type="inferred from homology"/>
<dbReference type="GO" id="GO:0006235">
    <property type="term" value="P:dTTP biosynthetic process"/>
    <property type="evidence" value="ECO:0007669"/>
    <property type="project" value="UniProtKB-UniRule"/>
</dbReference>
<keyword evidence="1" id="KW-0547">Nucleotide-binding</keyword>
<dbReference type="GO" id="GO:0004798">
    <property type="term" value="F:dTMP kinase activity"/>
    <property type="evidence" value="ECO:0007669"/>
    <property type="project" value="UniProtKB-UniRule"/>
</dbReference>
<dbReference type="Proteomes" id="UP000034406">
    <property type="component" value="Unassembled WGS sequence"/>
</dbReference>
<comment type="caution">
    <text evidence="3">The sequence shown here is derived from an EMBL/GenBank/DDBJ whole genome shotgun (WGS) entry which is preliminary data.</text>
</comment>
<comment type="caution">
    <text evidence="1">Lacks conserved residue(s) required for the propagation of feature annotation.</text>
</comment>
<keyword evidence="1 3" id="KW-0418">Kinase</keyword>
<keyword evidence="1" id="KW-0067">ATP-binding</keyword>
<accession>A0A0G0K2K5</accession>
<keyword evidence="1" id="KW-0545">Nucleotide biosynthesis</keyword>
<dbReference type="HAMAP" id="MF_00165">
    <property type="entry name" value="Thymidylate_kinase"/>
    <property type="match status" value="1"/>
</dbReference>
<dbReference type="GO" id="GO:0006233">
    <property type="term" value="P:dTDP biosynthetic process"/>
    <property type="evidence" value="ECO:0007669"/>
    <property type="project" value="InterPro"/>
</dbReference>
<dbReference type="Gene3D" id="3.40.50.300">
    <property type="entry name" value="P-loop containing nucleotide triphosphate hydrolases"/>
    <property type="match status" value="1"/>
</dbReference>